<reference evidence="2" key="1">
    <citation type="submission" date="2021-01" db="EMBL/GenBank/DDBJ databases">
        <title>Modified the classification status of verrucomicrobia.</title>
        <authorList>
            <person name="Feng X."/>
        </authorList>
    </citation>
    <scope>NUCLEOTIDE SEQUENCE</scope>
    <source>
        <strain evidence="2">KCTC 13126</strain>
    </source>
</reference>
<name>A0A934RUT5_9BACT</name>
<feature type="compositionally biased region" description="Polar residues" evidence="1">
    <location>
        <begin position="37"/>
        <end position="47"/>
    </location>
</feature>
<comment type="caution">
    <text evidence="2">The sequence shown here is derived from an EMBL/GenBank/DDBJ whole genome shotgun (WGS) entry which is preliminary data.</text>
</comment>
<dbReference type="AlphaFoldDB" id="A0A934RUT5"/>
<gene>
    <name evidence="2" type="ORF">JIN87_00080</name>
</gene>
<protein>
    <submittedName>
        <fullName evidence="2">Uncharacterized protein</fullName>
    </submittedName>
</protein>
<evidence type="ECO:0000313" key="3">
    <source>
        <dbReference type="Proteomes" id="UP000617628"/>
    </source>
</evidence>
<evidence type="ECO:0000313" key="2">
    <source>
        <dbReference type="EMBL" id="MBK1875236.1"/>
    </source>
</evidence>
<evidence type="ECO:0000256" key="1">
    <source>
        <dbReference type="SAM" id="MobiDB-lite"/>
    </source>
</evidence>
<accession>A0A934RUT5</accession>
<dbReference type="Proteomes" id="UP000617628">
    <property type="component" value="Unassembled WGS sequence"/>
</dbReference>
<sequence>MKIPLLLTLGTGSLLALVLFFTVFRESSLGLEAEGANETSRTATQVGSEDAPRSKFVSSSASGSEVDFEGRYRVLSALRNGPGKVVELEELFAEWAAEEGEPAFEFALGLQGRDRLSFMGSAAAAWAETDPDAAWEAMMAVSNGGKMLVPQLAKVAKSIADTDPRLATELLLGVESQLNRQELFGRVVSSFKTDEVRNRVLEVLVSSEVNGTEFMVESLFRDWGRYDSESPIRALDRLGDASLAKKAMLGILSGWASVDGRGAFDYVLRSGDEALVSSALSTVAEEWVGNSTADELPGIVELISSLEGDEAVLKNLISPLARVDPALALESVAGFENASARAWHTQDAMRQWAISDLDAAEEYFLSMPAGRTKDYAIWGLFNPAIKYGASAERILSHADSLETPKSIEIALINLSEYVRVRDLGEQTDSLIVAIEDYVANSDKLSDEFRQELLENLPSPEG</sequence>
<proteinExistence type="predicted"/>
<organism evidence="2 3">
    <name type="scientific">Pelagicoccus mobilis</name>
    <dbReference type="NCBI Taxonomy" id="415221"/>
    <lineage>
        <taxon>Bacteria</taxon>
        <taxon>Pseudomonadati</taxon>
        <taxon>Verrucomicrobiota</taxon>
        <taxon>Opitutia</taxon>
        <taxon>Puniceicoccales</taxon>
        <taxon>Pelagicoccaceae</taxon>
        <taxon>Pelagicoccus</taxon>
    </lineage>
</organism>
<dbReference type="RefSeq" id="WP_200353454.1">
    <property type="nucleotide sequence ID" value="NZ_JAENIL010000001.1"/>
</dbReference>
<keyword evidence="3" id="KW-1185">Reference proteome</keyword>
<dbReference type="EMBL" id="JAENIL010000001">
    <property type="protein sequence ID" value="MBK1875236.1"/>
    <property type="molecule type" value="Genomic_DNA"/>
</dbReference>
<feature type="region of interest" description="Disordered" evidence="1">
    <location>
        <begin position="34"/>
        <end position="58"/>
    </location>
</feature>